<evidence type="ECO:0000256" key="4">
    <source>
        <dbReference type="ARBA" id="ARBA00011649"/>
    </source>
</evidence>
<evidence type="ECO:0000256" key="3">
    <source>
        <dbReference type="ARBA" id="ARBA00010651"/>
    </source>
</evidence>
<dbReference type="Gene3D" id="1.20.5.510">
    <property type="entry name" value="Single helix bin"/>
    <property type="match status" value="1"/>
</dbReference>
<evidence type="ECO:0000256" key="7">
    <source>
        <dbReference type="ARBA" id="ARBA00022448"/>
    </source>
</evidence>
<dbReference type="InterPro" id="IPR014349">
    <property type="entry name" value="Rieske_Fe-S_prot"/>
</dbReference>
<dbReference type="Pfam" id="PF00355">
    <property type="entry name" value="Rieske"/>
    <property type="match status" value="1"/>
</dbReference>
<evidence type="ECO:0000256" key="2">
    <source>
        <dbReference type="ARBA" id="ARBA00004162"/>
    </source>
</evidence>
<proteinExistence type="inferred from homology"/>
<dbReference type="InterPro" id="IPR017941">
    <property type="entry name" value="Rieske_2Fe-2S"/>
</dbReference>
<keyword evidence="16" id="KW-0411">Iron-sulfur</keyword>
<keyword evidence="14" id="KW-1133">Transmembrane helix</keyword>
<evidence type="ECO:0000256" key="18">
    <source>
        <dbReference type="ARBA" id="ARBA00023157"/>
    </source>
</evidence>
<evidence type="ECO:0000256" key="14">
    <source>
        <dbReference type="ARBA" id="ARBA00022989"/>
    </source>
</evidence>
<evidence type="ECO:0000256" key="8">
    <source>
        <dbReference type="ARBA" id="ARBA00022475"/>
    </source>
</evidence>
<gene>
    <name evidence="23" type="primary">petA</name>
    <name evidence="23" type="ORF">H0S73_22615</name>
</gene>
<keyword evidence="17" id="KW-0472">Membrane</keyword>
<dbReference type="SUPFAM" id="SSF50022">
    <property type="entry name" value="ISP domain"/>
    <property type="match status" value="1"/>
</dbReference>
<comment type="catalytic activity">
    <reaction evidence="19 20">
        <text>a quinol + 2 Fe(III)-[cytochrome c](out) = a quinone + 2 Fe(II)-[cytochrome c](out) + 2 H(+)(out)</text>
        <dbReference type="Rhea" id="RHEA:11484"/>
        <dbReference type="Rhea" id="RHEA-COMP:10350"/>
        <dbReference type="Rhea" id="RHEA-COMP:14399"/>
        <dbReference type="ChEBI" id="CHEBI:15378"/>
        <dbReference type="ChEBI" id="CHEBI:24646"/>
        <dbReference type="ChEBI" id="CHEBI:29033"/>
        <dbReference type="ChEBI" id="CHEBI:29034"/>
        <dbReference type="ChEBI" id="CHEBI:132124"/>
        <dbReference type="EC" id="7.1.1.8"/>
    </reaction>
</comment>
<keyword evidence="15" id="KW-0408">Iron</keyword>
<evidence type="ECO:0000256" key="6">
    <source>
        <dbReference type="ARBA" id="ARBA00019816"/>
    </source>
</evidence>
<dbReference type="Proteomes" id="UP000572984">
    <property type="component" value="Unassembled WGS sequence"/>
</dbReference>
<organism evidence="23 24">
    <name type="scientific">Microvirga mediterraneensis</name>
    <dbReference type="NCBI Taxonomy" id="2754695"/>
    <lineage>
        <taxon>Bacteria</taxon>
        <taxon>Pseudomonadati</taxon>
        <taxon>Pseudomonadota</taxon>
        <taxon>Alphaproteobacteria</taxon>
        <taxon>Hyphomicrobiales</taxon>
        <taxon>Methylobacteriaceae</taxon>
        <taxon>Microvirga</taxon>
    </lineage>
</organism>
<keyword evidence="9" id="KW-0812">Transmembrane</keyword>
<comment type="similarity">
    <text evidence="3">Belongs to the Rieske iron-sulfur protein family.</text>
</comment>
<dbReference type="InterPro" id="IPR005805">
    <property type="entry name" value="Rieske_Fe-S_prot_C"/>
</dbReference>
<keyword evidence="12" id="KW-1278">Translocase</keyword>
<dbReference type="PROSITE" id="PS51296">
    <property type="entry name" value="RIESKE"/>
    <property type="match status" value="1"/>
</dbReference>
<evidence type="ECO:0000256" key="12">
    <source>
        <dbReference type="ARBA" id="ARBA00022967"/>
    </source>
</evidence>
<evidence type="ECO:0000259" key="22">
    <source>
        <dbReference type="PROSITE" id="PS51296"/>
    </source>
</evidence>
<accession>A0A838BV29</accession>
<dbReference type="PRINTS" id="PR00162">
    <property type="entry name" value="RIESKE"/>
</dbReference>
<keyword evidence="8" id="KW-1003">Cell membrane</keyword>
<comment type="cofactor">
    <cofactor evidence="20">
        <name>[2Fe-2S] cluster</name>
        <dbReference type="ChEBI" id="CHEBI:190135"/>
    </cofactor>
    <text evidence="20">Binds 1 [2Fe-2S] cluster per subunit.</text>
</comment>
<evidence type="ECO:0000256" key="19">
    <source>
        <dbReference type="ARBA" id="ARBA00029351"/>
    </source>
</evidence>
<comment type="caution">
    <text evidence="23">The sequence shown here is derived from an EMBL/GenBank/DDBJ whole genome shotgun (WGS) entry which is preliminary data.</text>
</comment>
<dbReference type="GO" id="GO:0008121">
    <property type="term" value="F:quinol-cytochrome-c reductase activity"/>
    <property type="evidence" value="ECO:0007669"/>
    <property type="project" value="UniProtKB-EC"/>
</dbReference>
<dbReference type="InterPro" id="IPR006317">
    <property type="entry name" value="Ubiquinol_cyt_c_Rdtase_Fe-S-su"/>
</dbReference>
<evidence type="ECO:0000313" key="23">
    <source>
        <dbReference type="EMBL" id="MBA1158899.1"/>
    </source>
</evidence>
<keyword evidence="11" id="KW-0479">Metal-binding</keyword>
<dbReference type="GO" id="GO:0051537">
    <property type="term" value="F:2 iron, 2 sulfur cluster binding"/>
    <property type="evidence" value="ECO:0007669"/>
    <property type="project" value="UniProtKB-KW"/>
</dbReference>
<comment type="subunit">
    <text evidence="4 21">The main subunits of complex b-c1 are: cytochrome b, cytochrome c1 and the Rieske protein.</text>
</comment>
<dbReference type="Gene3D" id="2.102.10.10">
    <property type="entry name" value="Rieske [2Fe-2S] iron-sulphur domain"/>
    <property type="match status" value="1"/>
</dbReference>
<keyword evidence="13 20" id="KW-0249">Electron transport</keyword>
<evidence type="ECO:0000256" key="15">
    <source>
        <dbReference type="ARBA" id="ARBA00023004"/>
    </source>
</evidence>
<evidence type="ECO:0000256" key="9">
    <source>
        <dbReference type="ARBA" id="ARBA00022692"/>
    </source>
</evidence>
<evidence type="ECO:0000256" key="21">
    <source>
        <dbReference type="RuleBase" id="RU004497"/>
    </source>
</evidence>
<keyword evidence="7 20" id="KW-0813">Transport</keyword>
<dbReference type="InterPro" id="IPR036922">
    <property type="entry name" value="Rieske_2Fe-2S_sf"/>
</dbReference>
<evidence type="ECO:0000256" key="16">
    <source>
        <dbReference type="ARBA" id="ARBA00023014"/>
    </source>
</evidence>
<evidence type="ECO:0000313" key="24">
    <source>
        <dbReference type="Proteomes" id="UP000572984"/>
    </source>
</evidence>
<evidence type="ECO:0000256" key="1">
    <source>
        <dbReference type="ARBA" id="ARBA00002444"/>
    </source>
</evidence>
<keyword evidence="24" id="KW-1185">Reference proteome</keyword>
<dbReference type="FunFam" id="2.102.10.10:FF:000001">
    <property type="entry name" value="Cytochrome b-c1 complex subunit Rieske, mitochondrial"/>
    <property type="match status" value="1"/>
</dbReference>
<dbReference type="Pfam" id="PF10399">
    <property type="entry name" value="UCR_Fe-S_N"/>
    <property type="match status" value="1"/>
</dbReference>
<dbReference type="NCBIfam" id="TIGR01416">
    <property type="entry name" value="Rieske_proteo"/>
    <property type="match status" value="1"/>
</dbReference>
<dbReference type="AlphaFoldDB" id="A0A838BV29"/>
<dbReference type="GO" id="GO:0046872">
    <property type="term" value="F:metal ion binding"/>
    <property type="evidence" value="ECO:0007669"/>
    <property type="project" value="UniProtKB-KW"/>
</dbReference>
<dbReference type="PANTHER" id="PTHR10134">
    <property type="entry name" value="CYTOCHROME B-C1 COMPLEX SUBUNIT RIESKE, MITOCHONDRIAL"/>
    <property type="match status" value="1"/>
</dbReference>
<comment type="function">
    <text evidence="1">Component of the ubiquinol-cytochrome c reductase complex (complex III or cytochrome b-c1 complex), which is a respiratory chain that generates an electrochemical potential coupled to ATP synthesis.</text>
</comment>
<dbReference type="GO" id="GO:0005886">
    <property type="term" value="C:plasma membrane"/>
    <property type="evidence" value="ECO:0007669"/>
    <property type="project" value="UniProtKB-SubCell"/>
</dbReference>
<feature type="domain" description="Rieske" evidence="22">
    <location>
        <begin position="132"/>
        <end position="201"/>
    </location>
</feature>
<evidence type="ECO:0000256" key="20">
    <source>
        <dbReference type="RuleBase" id="RU004494"/>
    </source>
</evidence>
<evidence type="ECO:0000256" key="11">
    <source>
        <dbReference type="ARBA" id="ARBA00022723"/>
    </source>
</evidence>
<reference evidence="23 24" key="1">
    <citation type="submission" date="2020-07" db="EMBL/GenBank/DDBJ databases">
        <title>Draft genome and description of Microvirga mediterraneensis Marseille-Q2068 sp. nov.</title>
        <authorList>
            <person name="Boxberger M."/>
        </authorList>
    </citation>
    <scope>NUCLEOTIDE SEQUENCE [LARGE SCALE GENOMIC DNA]</scope>
    <source>
        <strain evidence="23 24">Marseille-Q2068</strain>
    </source>
</reference>
<evidence type="ECO:0000256" key="13">
    <source>
        <dbReference type="ARBA" id="ARBA00022982"/>
    </source>
</evidence>
<evidence type="ECO:0000256" key="5">
    <source>
        <dbReference type="ARBA" id="ARBA00012951"/>
    </source>
</evidence>
<dbReference type="EMBL" id="JACDXJ010000002">
    <property type="protein sequence ID" value="MBA1158899.1"/>
    <property type="molecule type" value="Genomic_DNA"/>
</dbReference>
<comment type="subcellular location">
    <subcellularLocation>
        <location evidence="2">Cell membrane</location>
        <topology evidence="2">Single-pass membrane protein</topology>
    </subcellularLocation>
</comment>
<dbReference type="InterPro" id="IPR019470">
    <property type="entry name" value="Ubiq_cytC_Rdtase_Fe-S_su_TAT"/>
</dbReference>
<keyword evidence="18" id="KW-1015">Disulfide bond</keyword>
<dbReference type="EC" id="7.1.1.8" evidence="5 20"/>
<protein>
    <recommendedName>
        <fullName evidence="6 20">Ubiquinol-cytochrome c reductase iron-sulfur subunit</fullName>
        <ecNumber evidence="5 20">7.1.1.8</ecNumber>
    </recommendedName>
</protein>
<dbReference type="CDD" id="cd03470">
    <property type="entry name" value="Rieske_cytochrome_bc1"/>
    <property type="match status" value="1"/>
</dbReference>
<evidence type="ECO:0000256" key="17">
    <source>
        <dbReference type="ARBA" id="ARBA00023136"/>
    </source>
</evidence>
<evidence type="ECO:0000256" key="10">
    <source>
        <dbReference type="ARBA" id="ARBA00022714"/>
    </source>
</evidence>
<keyword evidence="10" id="KW-0001">2Fe-2S</keyword>
<sequence>MIVILLALASKAYRRVFRPQQVQEIYVTETAPHVTEPTRRDFLFVATGAAAAVGGATLVWPFVQSLAPDAATVAAGAPVEVDLGPIAEGQLVKLFWRGKLVFIRHRTSEEIKAAEDVNIASLRDPQADSERVKNGKPQWLVVYGNCTHLGCVPLSNQGEYKGWFCPCHGSVFDTSGRVRGGPAPINLPIPPYSFASDTKVVIGQRETA</sequence>
<comment type="miscellaneous">
    <text evidence="20">The Rieske protein is a high potential 2Fe-2S protein.</text>
</comment>
<name>A0A838BV29_9HYPH</name>